<reference evidence="3" key="1">
    <citation type="submission" date="2025-08" db="UniProtKB">
        <authorList>
            <consortium name="RefSeq"/>
        </authorList>
    </citation>
    <scope>IDENTIFICATION</scope>
    <source>
        <tissue evidence="3">Whole body</tissue>
    </source>
</reference>
<dbReference type="Proteomes" id="UP000694846">
    <property type="component" value="Unplaced"/>
</dbReference>
<name>A0A8B8F4L5_9HEMI</name>
<feature type="region of interest" description="Disordered" evidence="1">
    <location>
        <begin position="81"/>
        <end position="107"/>
    </location>
</feature>
<evidence type="ECO:0000256" key="1">
    <source>
        <dbReference type="SAM" id="MobiDB-lite"/>
    </source>
</evidence>
<keyword evidence="2" id="KW-1185">Reference proteome</keyword>
<evidence type="ECO:0000313" key="2">
    <source>
        <dbReference type="Proteomes" id="UP000694846"/>
    </source>
</evidence>
<dbReference type="GO" id="GO:0045503">
    <property type="term" value="F:dynein light chain binding"/>
    <property type="evidence" value="ECO:0007669"/>
    <property type="project" value="InterPro"/>
</dbReference>
<dbReference type="GO" id="GO:0005929">
    <property type="term" value="C:cilium"/>
    <property type="evidence" value="ECO:0007669"/>
    <property type="project" value="GOC"/>
</dbReference>
<dbReference type="Gene3D" id="2.130.10.10">
    <property type="entry name" value="YVTN repeat-like/Quinoprotein amine dehydrogenase"/>
    <property type="match status" value="1"/>
</dbReference>
<dbReference type="GO" id="GO:0042073">
    <property type="term" value="P:intraciliary transport"/>
    <property type="evidence" value="ECO:0007669"/>
    <property type="project" value="InterPro"/>
</dbReference>
<dbReference type="InterPro" id="IPR042505">
    <property type="entry name" value="DYNC2I1"/>
</dbReference>
<organism evidence="2 3">
    <name type="scientific">Sipha flava</name>
    <name type="common">yellow sugarcane aphid</name>
    <dbReference type="NCBI Taxonomy" id="143950"/>
    <lineage>
        <taxon>Eukaryota</taxon>
        <taxon>Metazoa</taxon>
        <taxon>Ecdysozoa</taxon>
        <taxon>Arthropoda</taxon>
        <taxon>Hexapoda</taxon>
        <taxon>Insecta</taxon>
        <taxon>Pterygota</taxon>
        <taxon>Neoptera</taxon>
        <taxon>Paraneoptera</taxon>
        <taxon>Hemiptera</taxon>
        <taxon>Sternorrhyncha</taxon>
        <taxon>Aphidomorpha</taxon>
        <taxon>Aphidoidea</taxon>
        <taxon>Aphididae</taxon>
        <taxon>Sipha</taxon>
    </lineage>
</organism>
<dbReference type="GO" id="GO:0045504">
    <property type="term" value="F:dynein heavy chain binding"/>
    <property type="evidence" value="ECO:0007669"/>
    <property type="project" value="InterPro"/>
</dbReference>
<protein>
    <submittedName>
        <fullName evidence="3">WD repeat-containing protein 60</fullName>
    </submittedName>
</protein>
<dbReference type="RefSeq" id="XP_025405252.1">
    <property type="nucleotide sequence ID" value="XM_025549467.1"/>
</dbReference>
<dbReference type="GO" id="GO:0005868">
    <property type="term" value="C:cytoplasmic dynein complex"/>
    <property type="evidence" value="ECO:0007669"/>
    <property type="project" value="InterPro"/>
</dbReference>
<dbReference type="GeneID" id="112679598"/>
<dbReference type="AlphaFoldDB" id="A0A8B8F4L5"/>
<dbReference type="PANTHER" id="PTHR16022:SF0">
    <property type="entry name" value="CYTOPLASMIC DYNEIN 2 INTERMEDIATE CHAIN 1"/>
    <property type="match status" value="1"/>
</dbReference>
<evidence type="ECO:0000313" key="3">
    <source>
        <dbReference type="RefSeq" id="XP_025405252.1"/>
    </source>
</evidence>
<gene>
    <name evidence="3" type="primary">LOC112679598</name>
</gene>
<dbReference type="SUPFAM" id="SSF50978">
    <property type="entry name" value="WD40 repeat-like"/>
    <property type="match status" value="1"/>
</dbReference>
<dbReference type="OrthoDB" id="2162425at2759"/>
<proteinExistence type="predicted"/>
<dbReference type="PANTHER" id="PTHR16022">
    <property type="entry name" value="WD REPEAT DOMAIN 60"/>
    <property type="match status" value="1"/>
</dbReference>
<dbReference type="InterPro" id="IPR036322">
    <property type="entry name" value="WD40_repeat_dom_sf"/>
</dbReference>
<accession>A0A8B8F4L5</accession>
<dbReference type="InterPro" id="IPR015943">
    <property type="entry name" value="WD40/YVTN_repeat-like_dom_sf"/>
</dbReference>
<sequence length="803" mass="90448">MQTQLYRVRTAHNYGSATADSCLGGVSQIEHTRVHVVLFMFEMARRTVEDFNGFVTTRPPAPRKSVVPIPLPGRTKAAVAATANSRKTTRFKNESAPRPPPVKKKEKIPNNVKHKKETMKQNEIKMDQIEKEIVTIHNDKTVVDCSSDVSDNQEYEDDFEDYESDFESDTSIDSTPLGSSSQQIMTEQSISNNIGSKFALPVCVEEKLEPFLDEKFEINSLEQIIERGLNNFKTARKRKQEQEAKENLQNRGNVLMEMIKLDTVSYSLLDLPAIPYEQYIKMYGRSNMAQVQTQTGDDNAEKEIQTNEIELSEKWTQRPILLTNESDCLSSDYLSMKPAGGHRLVRVATVDSKRVSAVGRMMLMILEQQTMGQVERLLMSNKNNLEFSSGHLSPAISAIKFLANCPVTLIEFAQITSSIESVATTHEVIDSYCTQYVICIWNTSNMESPEYILKCLNRITSICIIPKSNSGIVMTAHVDGSICVWDLRESKLYHQQMDGIPYTIRSPSFNTAISINQGHRSKIIALRVVTYNSAGCMDEESPEELCSLDEDFLLTMWVVMDNWFHGSEIIEHRCAGTAPLSSMRLVKTQTIKAIKNIPKYLSDGVVATCMCLNNNQDAFIGTNSGLIFRCNLGGHEVWPKYYTYGEIGEHFSINWLDICPFDMNYFLAAFSNNEVILYRTSRRVALKRFFTSSSTPKTLAVLVKAQWCSGFPGIVFGLDSLSNVHLWDLCNDVTMPMISVPARKKATITSMSLTTTRKNQNTFAGLAFTNGEVELHRVQLDNSRTVENGIEHCDVLSNFLANL</sequence>